<name>A0ABT7LET5_9BURK</name>
<proteinExistence type="predicted"/>
<dbReference type="SUPFAM" id="SSF53254">
    <property type="entry name" value="Phosphoglycerate mutase-like"/>
    <property type="match status" value="1"/>
</dbReference>
<dbReference type="RefSeq" id="WP_285981475.1">
    <property type="nucleotide sequence ID" value="NZ_JASVDS010000001.1"/>
</dbReference>
<dbReference type="Pfam" id="PF00300">
    <property type="entry name" value="His_Phos_1"/>
    <property type="match status" value="1"/>
</dbReference>
<dbReference type="InterPro" id="IPR013078">
    <property type="entry name" value="His_Pase_superF_clade-1"/>
</dbReference>
<dbReference type="PANTHER" id="PTHR48100:SF62">
    <property type="entry name" value="GLUCOSYL-3-PHOSPHOGLYCERATE PHOSPHATASE"/>
    <property type="match status" value="1"/>
</dbReference>
<gene>
    <name evidence="1" type="ORF">QRD43_05555</name>
</gene>
<reference evidence="1 2" key="1">
    <citation type="submission" date="2023-06" db="EMBL/GenBank/DDBJ databases">
        <title>Pelomonas sp. APW6 16S ribosomal RNA gene genome sequencing and assembly.</title>
        <authorList>
            <person name="Woo H."/>
        </authorList>
    </citation>
    <scope>NUCLEOTIDE SEQUENCE [LARGE SCALE GENOMIC DNA]</scope>
    <source>
        <strain evidence="1 2">APW6</strain>
    </source>
</reference>
<dbReference type="Proteomes" id="UP001238603">
    <property type="component" value="Unassembled WGS sequence"/>
</dbReference>
<protein>
    <submittedName>
        <fullName evidence="1">Histidine phosphatase family protein</fullName>
        <ecNumber evidence="1">3.1.3.-</ecNumber>
    </submittedName>
</protein>
<keyword evidence="1" id="KW-0378">Hydrolase</keyword>
<dbReference type="EMBL" id="JASVDS010000001">
    <property type="protein sequence ID" value="MDL5031369.1"/>
    <property type="molecule type" value="Genomic_DNA"/>
</dbReference>
<organism evidence="1 2">
    <name type="scientific">Roseateles subflavus</name>
    <dbReference type="NCBI Taxonomy" id="3053353"/>
    <lineage>
        <taxon>Bacteria</taxon>
        <taxon>Pseudomonadati</taxon>
        <taxon>Pseudomonadota</taxon>
        <taxon>Betaproteobacteria</taxon>
        <taxon>Burkholderiales</taxon>
        <taxon>Sphaerotilaceae</taxon>
        <taxon>Roseateles</taxon>
    </lineage>
</organism>
<dbReference type="EC" id="3.1.3.-" evidence="1"/>
<dbReference type="GO" id="GO:0016787">
    <property type="term" value="F:hydrolase activity"/>
    <property type="evidence" value="ECO:0007669"/>
    <property type="project" value="UniProtKB-KW"/>
</dbReference>
<dbReference type="Gene3D" id="3.40.50.1240">
    <property type="entry name" value="Phosphoglycerate mutase-like"/>
    <property type="match status" value="1"/>
</dbReference>
<sequence>MDGLDDVTRLVCVRHGQTGWNAEGRLQGQLDIALDATGEAQAEALAGALQDESLDHVFCSDLQRCRQTLAPLTRRRPLPVEWQPGLRERSFGDFQGLTWAELSERDPEAARRWKLREPDFAAPGGESLRIFSERVLAAVQALAARHAGQSLLLVTHGGVLDCLYRAALGLDLQAPRSWRLGNAAINRLMVSGGQLHLVGWADESHLPVAS</sequence>
<dbReference type="InterPro" id="IPR050275">
    <property type="entry name" value="PGM_Phosphatase"/>
</dbReference>
<dbReference type="CDD" id="cd07067">
    <property type="entry name" value="HP_PGM_like"/>
    <property type="match status" value="1"/>
</dbReference>
<comment type="caution">
    <text evidence="1">The sequence shown here is derived from an EMBL/GenBank/DDBJ whole genome shotgun (WGS) entry which is preliminary data.</text>
</comment>
<dbReference type="InterPro" id="IPR029033">
    <property type="entry name" value="His_PPase_superfam"/>
</dbReference>
<keyword evidence="2" id="KW-1185">Reference proteome</keyword>
<evidence type="ECO:0000313" key="1">
    <source>
        <dbReference type="EMBL" id="MDL5031369.1"/>
    </source>
</evidence>
<evidence type="ECO:0000313" key="2">
    <source>
        <dbReference type="Proteomes" id="UP001238603"/>
    </source>
</evidence>
<accession>A0ABT7LET5</accession>
<dbReference type="SMART" id="SM00855">
    <property type="entry name" value="PGAM"/>
    <property type="match status" value="1"/>
</dbReference>
<dbReference type="PANTHER" id="PTHR48100">
    <property type="entry name" value="BROAD-SPECIFICITY PHOSPHATASE YOR283W-RELATED"/>
    <property type="match status" value="1"/>
</dbReference>